<keyword evidence="2" id="KW-1185">Reference proteome</keyword>
<gene>
    <name evidence="1" type="ORF">SK128_003148</name>
</gene>
<dbReference type="EMBL" id="JAXCGZ010016987">
    <property type="protein sequence ID" value="KAK7069278.1"/>
    <property type="molecule type" value="Genomic_DNA"/>
</dbReference>
<sequence length="56" mass="6376">MCFFIVAPLAHSFYKILEDMVPPSARAASLKRLLLDRLGFAPLLLLISLYLLPRME</sequence>
<name>A0AAN8ZZ81_HALRR</name>
<proteinExistence type="predicted"/>
<evidence type="ECO:0000313" key="1">
    <source>
        <dbReference type="EMBL" id="KAK7069278.1"/>
    </source>
</evidence>
<dbReference type="AlphaFoldDB" id="A0AAN8ZZ81"/>
<reference evidence="1 2" key="1">
    <citation type="submission" date="2023-11" db="EMBL/GenBank/DDBJ databases">
        <title>Halocaridina rubra genome assembly.</title>
        <authorList>
            <person name="Smith C."/>
        </authorList>
    </citation>
    <scope>NUCLEOTIDE SEQUENCE [LARGE SCALE GENOMIC DNA]</scope>
    <source>
        <strain evidence="1">EP-1</strain>
        <tissue evidence="1">Whole</tissue>
    </source>
</reference>
<comment type="caution">
    <text evidence="1">The sequence shown here is derived from an EMBL/GenBank/DDBJ whole genome shotgun (WGS) entry which is preliminary data.</text>
</comment>
<accession>A0AAN8ZZ81</accession>
<organism evidence="1 2">
    <name type="scientific">Halocaridina rubra</name>
    <name type="common">Hawaiian red shrimp</name>
    <dbReference type="NCBI Taxonomy" id="373956"/>
    <lineage>
        <taxon>Eukaryota</taxon>
        <taxon>Metazoa</taxon>
        <taxon>Ecdysozoa</taxon>
        <taxon>Arthropoda</taxon>
        <taxon>Crustacea</taxon>
        <taxon>Multicrustacea</taxon>
        <taxon>Malacostraca</taxon>
        <taxon>Eumalacostraca</taxon>
        <taxon>Eucarida</taxon>
        <taxon>Decapoda</taxon>
        <taxon>Pleocyemata</taxon>
        <taxon>Caridea</taxon>
        <taxon>Atyoidea</taxon>
        <taxon>Atyidae</taxon>
        <taxon>Halocaridina</taxon>
    </lineage>
</organism>
<evidence type="ECO:0000313" key="2">
    <source>
        <dbReference type="Proteomes" id="UP001381693"/>
    </source>
</evidence>
<dbReference type="Proteomes" id="UP001381693">
    <property type="component" value="Unassembled WGS sequence"/>
</dbReference>
<protein>
    <submittedName>
        <fullName evidence="1">Uncharacterized protein</fullName>
    </submittedName>
</protein>
<feature type="non-terminal residue" evidence="1">
    <location>
        <position position="56"/>
    </location>
</feature>